<dbReference type="InterPro" id="IPR036108">
    <property type="entry name" value="4pyrrol_syn_uPrphyn_synt_sf"/>
</dbReference>
<dbReference type="CDD" id="cd06578">
    <property type="entry name" value="HemD"/>
    <property type="match status" value="1"/>
</dbReference>
<dbReference type="Gene3D" id="3.40.50.10090">
    <property type="match status" value="2"/>
</dbReference>
<dbReference type="InterPro" id="IPR003754">
    <property type="entry name" value="4pyrrol_synth_uPrphyn_synth"/>
</dbReference>
<keyword evidence="3" id="KW-1185">Reference proteome</keyword>
<protein>
    <submittedName>
        <fullName evidence="2">Uroporphyrinogen III synthase</fullName>
    </submittedName>
</protein>
<dbReference type="AlphaFoldDB" id="A0A2S0NEZ7"/>
<dbReference type="Pfam" id="PF02602">
    <property type="entry name" value="HEM4"/>
    <property type="match status" value="1"/>
</dbReference>
<dbReference type="RefSeq" id="WP_106750124.1">
    <property type="nucleotide sequence ID" value="NZ_CP027668.1"/>
</dbReference>
<evidence type="ECO:0000313" key="2">
    <source>
        <dbReference type="EMBL" id="AVO46754.1"/>
    </source>
</evidence>
<evidence type="ECO:0000313" key="3">
    <source>
        <dbReference type="Proteomes" id="UP000237889"/>
    </source>
</evidence>
<name>A0A2S0NEZ7_9HYPH</name>
<dbReference type="SUPFAM" id="SSF69618">
    <property type="entry name" value="HemD-like"/>
    <property type="match status" value="1"/>
</dbReference>
<dbReference type="GO" id="GO:0004852">
    <property type="term" value="F:uroporphyrinogen-III synthase activity"/>
    <property type="evidence" value="ECO:0007669"/>
    <property type="project" value="InterPro"/>
</dbReference>
<dbReference type="GO" id="GO:0033014">
    <property type="term" value="P:tetrapyrrole biosynthetic process"/>
    <property type="evidence" value="ECO:0007669"/>
    <property type="project" value="InterPro"/>
</dbReference>
<reference evidence="2 3" key="1">
    <citation type="submission" date="2018-03" db="EMBL/GenBank/DDBJ databases">
        <title>Genome sequencing of Phreatobacter sp.</title>
        <authorList>
            <person name="Kim S.-J."/>
            <person name="Heo J."/>
            <person name="Kwon S.-W."/>
        </authorList>
    </citation>
    <scope>NUCLEOTIDE SEQUENCE [LARGE SCALE GENOMIC DNA]</scope>
    <source>
        <strain evidence="2 3">S-12</strain>
    </source>
</reference>
<dbReference type="KEGG" id="phr:C6569_17715"/>
<dbReference type="OrthoDB" id="7163809at2"/>
<feature type="domain" description="Tetrapyrrole biosynthesis uroporphyrinogen III synthase" evidence="1">
    <location>
        <begin position="15"/>
        <end position="229"/>
    </location>
</feature>
<accession>A0A2S0NEZ7</accession>
<sequence>MRVLVTRPEPEAARTVAVLASLGHEALVAPLFTAEPVAADLGGAFDALAVTSARTTTLMPAEALAGFASLPAFAVGDRTAEALAAAGFVDIRPAAGDVEALAALIAAAGLAPGARILHPGGEERAGDLAAALAPAGLAVIPAAVYRMRPAEALPGAVDAALRAGTLDAVLHYSPRAAELFAGLSRAAGRAEEAAALRHLCLSPAVAAALEPLRPSCVITAQRPREADLLAAL</sequence>
<dbReference type="Proteomes" id="UP000237889">
    <property type="component" value="Chromosome"/>
</dbReference>
<proteinExistence type="predicted"/>
<evidence type="ECO:0000259" key="1">
    <source>
        <dbReference type="Pfam" id="PF02602"/>
    </source>
</evidence>
<organism evidence="2 3">
    <name type="scientific">Phreatobacter cathodiphilus</name>
    <dbReference type="NCBI Taxonomy" id="1868589"/>
    <lineage>
        <taxon>Bacteria</taxon>
        <taxon>Pseudomonadati</taxon>
        <taxon>Pseudomonadota</taxon>
        <taxon>Alphaproteobacteria</taxon>
        <taxon>Hyphomicrobiales</taxon>
        <taxon>Phreatobacteraceae</taxon>
        <taxon>Phreatobacter</taxon>
    </lineage>
</organism>
<dbReference type="EMBL" id="CP027668">
    <property type="protein sequence ID" value="AVO46754.1"/>
    <property type="molecule type" value="Genomic_DNA"/>
</dbReference>
<gene>
    <name evidence="2" type="ORF">C6569_17715</name>
</gene>